<sequence length="394" mass="44032">MNNDVWLAISSISGIGTKTLLKIYLSSPNLTKENYFEEAKKINFEKIGVRKNSISFLLDSDYMNQKFKKATSQIEIYKEKGIEVISLSDKRYPIALRVIDDPPAVLYCKGNINLLAQNKQIAVIGTRNATAKGMNAAGKIAASFSDLGYVIVSGLATGIDTGAHLGALESNGYTIAVLAGGVDDSSIYPKENIDLAKRILSKEGLLLSEYAPGTRPNKSSFVQRDRIQSGLSLGICPVQTDIKGGTQHTIQYAFTQNRIVFCPVPSELDHEKIDVYRGVHQLINEKKVYVIKNKNDYKVIDEILLKKWRELLQKNDSSFLNEKVYTLPVIEVNSSQLDMFGNDSFSDLLVSVNSDDISQNVLRYIEICRKHNITLNESIDILKQLWRKDGNEKI</sequence>
<dbReference type="PANTHER" id="PTHR43022:SF1">
    <property type="entry name" value="PROTEIN SMF"/>
    <property type="match status" value="1"/>
</dbReference>
<comment type="similarity">
    <text evidence="1">Belongs to the DprA/Smf family.</text>
</comment>
<dbReference type="Proteomes" id="UP001596439">
    <property type="component" value="Unassembled WGS sequence"/>
</dbReference>
<keyword evidence="4" id="KW-1185">Reference proteome</keyword>
<dbReference type="SUPFAM" id="SSF102405">
    <property type="entry name" value="MCP/YpsA-like"/>
    <property type="match status" value="1"/>
</dbReference>
<dbReference type="Gene3D" id="3.40.50.450">
    <property type="match status" value="1"/>
</dbReference>
<evidence type="ECO:0000256" key="1">
    <source>
        <dbReference type="ARBA" id="ARBA00006525"/>
    </source>
</evidence>
<organism evidence="3 4">
    <name type="scientific">Exiguobacterium aestuarii</name>
    <dbReference type="NCBI Taxonomy" id="273527"/>
    <lineage>
        <taxon>Bacteria</taxon>
        <taxon>Bacillati</taxon>
        <taxon>Bacillota</taxon>
        <taxon>Bacilli</taxon>
        <taxon>Bacillales</taxon>
        <taxon>Bacillales Family XII. Incertae Sedis</taxon>
        <taxon>Exiguobacterium</taxon>
    </lineage>
</organism>
<evidence type="ECO:0000313" key="4">
    <source>
        <dbReference type="Proteomes" id="UP001596439"/>
    </source>
</evidence>
<proteinExistence type="inferred from homology"/>
<dbReference type="RefSeq" id="WP_214786469.1">
    <property type="nucleotide sequence ID" value="NZ_JANIEL010000007.1"/>
</dbReference>
<reference evidence="4" key="1">
    <citation type="journal article" date="2019" name="Int. J. Syst. Evol. Microbiol.">
        <title>The Global Catalogue of Microorganisms (GCM) 10K type strain sequencing project: providing services to taxonomists for standard genome sequencing and annotation.</title>
        <authorList>
            <consortium name="The Broad Institute Genomics Platform"/>
            <consortium name="The Broad Institute Genome Sequencing Center for Infectious Disease"/>
            <person name="Wu L."/>
            <person name="Ma J."/>
        </authorList>
    </citation>
    <scope>NUCLEOTIDE SEQUENCE [LARGE SCALE GENOMIC DNA]</scope>
    <source>
        <strain evidence="4">CCUG 55590</strain>
    </source>
</reference>
<feature type="domain" description="Smf/DprA SLOG" evidence="2">
    <location>
        <begin position="84"/>
        <end position="296"/>
    </location>
</feature>
<accession>A0ABW2PHC0</accession>
<evidence type="ECO:0000259" key="2">
    <source>
        <dbReference type="Pfam" id="PF02481"/>
    </source>
</evidence>
<evidence type="ECO:0000313" key="3">
    <source>
        <dbReference type="EMBL" id="MFC7388888.1"/>
    </source>
</evidence>
<comment type="caution">
    <text evidence="3">The sequence shown here is derived from an EMBL/GenBank/DDBJ whole genome shotgun (WGS) entry which is preliminary data.</text>
</comment>
<gene>
    <name evidence="3" type="ORF">ACFQO8_01955</name>
</gene>
<name>A0ABW2PHC0_9BACL</name>
<dbReference type="Pfam" id="PF02481">
    <property type="entry name" value="DNA_processg_A"/>
    <property type="match status" value="1"/>
</dbReference>
<protein>
    <submittedName>
        <fullName evidence="3">DNA-processing protein DprA</fullName>
    </submittedName>
</protein>
<dbReference type="EMBL" id="JBHTCE010000001">
    <property type="protein sequence ID" value="MFC7388888.1"/>
    <property type="molecule type" value="Genomic_DNA"/>
</dbReference>
<dbReference type="PANTHER" id="PTHR43022">
    <property type="entry name" value="PROTEIN SMF"/>
    <property type="match status" value="1"/>
</dbReference>
<dbReference type="InterPro" id="IPR057666">
    <property type="entry name" value="DrpA_SLOG"/>
</dbReference>
<dbReference type="InterPro" id="IPR003488">
    <property type="entry name" value="DprA"/>
</dbReference>